<dbReference type="InterPro" id="IPR051266">
    <property type="entry name" value="CLCR"/>
</dbReference>
<evidence type="ECO:0000259" key="2">
    <source>
        <dbReference type="PROSITE" id="PS50234"/>
    </source>
</evidence>
<dbReference type="InterPro" id="IPR002035">
    <property type="entry name" value="VWF_A"/>
</dbReference>
<dbReference type="SUPFAM" id="SSF53300">
    <property type="entry name" value="vWA-like"/>
    <property type="match status" value="1"/>
</dbReference>
<accession>A0A139A0I3</accession>
<name>A0A139A0I3_GONPJ</name>
<dbReference type="Gene3D" id="3.40.50.410">
    <property type="entry name" value="von Willebrand factor, type A domain"/>
    <property type="match status" value="1"/>
</dbReference>
<dbReference type="Pfam" id="PF13768">
    <property type="entry name" value="VWA_3"/>
    <property type="match status" value="1"/>
</dbReference>
<reference evidence="3 4" key="1">
    <citation type="journal article" date="2015" name="Genome Biol. Evol.">
        <title>Phylogenomic analyses indicate that early fungi evolved digesting cell walls of algal ancestors of land plants.</title>
        <authorList>
            <person name="Chang Y."/>
            <person name="Wang S."/>
            <person name="Sekimoto S."/>
            <person name="Aerts A.L."/>
            <person name="Choi C."/>
            <person name="Clum A."/>
            <person name="LaButti K.M."/>
            <person name="Lindquist E.A."/>
            <person name="Yee Ngan C."/>
            <person name="Ohm R.A."/>
            <person name="Salamov A.A."/>
            <person name="Grigoriev I.V."/>
            <person name="Spatafora J.W."/>
            <person name="Berbee M.L."/>
        </authorList>
    </citation>
    <scope>NUCLEOTIDE SEQUENCE [LARGE SCALE GENOMIC DNA]</scope>
    <source>
        <strain evidence="3 4">JEL478</strain>
    </source>
</reference>
<evidence type="ECO:0000313" key="3">
    <source>
        <dbReference type="EMBL" id="KXS10234.1"/>
    </source>
</evidence>
<organism evidence="3 4">
    <name type="scientific">Gonapodya prolifera (strain JEL478)</name>
    <name type="common">Monoblepharis prolifera</name>
    <dbReference type="NCBI Taxonomy" id="1344416"/>
    <lineage>
        <taxon>Eukaryota</taxon>
        <taxon>Fungi</taxon>
        <taxon>Fungi incertae sedis</taxon>
        <taxon>Chytridiomycota</taxon>
        <taxon>Chytridiomycota incertae sedis</taxon>
        <taxon>Monoblepharidomycetes</taxon>
        <taxon>Monoblepharidales</taxon>
        <taxon>Gonapodyaceae</taxon>
        <taxon>Gonapodya</taxon>
    </lineage>
</organism>
<dbReference type="PANTHER" id="PTHR10579:SF43">
    <property type="entry name" value="ZINC FINGER (C3HC4-TYPE RING FINGER) FAMILY PROTEIN"/>
    <property type="match status" value="1"/>
</dbReference>
<dbReference type="STRING" id="1344416.A0A139A0I3"/>
<evidence type="ECO:0000256" key="1">
    <source>
        <dbReference type="SAM" id="MobiDB-lite"/>
    </source>
</evidence>
<dbReference type="PANTHER" id="PTHR10579">
    <property type="entry name" value="CALCIUM-ACTIVATED CHLORIDE CHANNEL REGULATOR"/>
    <property type="match status" value="1"/>
</dbReference>
<dbReference type="Proteomes" id="UP000070544">
    <property type="component" value="Unassembled WGS sequence"/>
</dbReference>
<keyword evidence="4" id="KW-1185">Reference proteome</keyword>
<gene>
    <name evidence="3" type="ORF">M427DRAFT_148970</name>
</gene>
<proteinExistence type="predicted"/>
<dbReference type="AlphaFoldDB" id="A0A139A0I3"/>
<dbReference type="InterPro" id="IPR036465">
    <property type="entry name" value="vWFA_dom_sf"/>
</dbReference>
<feature type="domain" description="VWFA" evidence="2">
    <location>
        <begin position="163"/>
        <end position="340"/>
    </location>
</feature>
<protein>
    <submittedName>
        <fullName evidence="3">VWA-like protein</fullName>
    </submittedName>
</protein>
<feature type="region of interest" description="Disordered" evidence="1">
    <location>
        <begin position="1"/>
        <end position="60"/>
    </location>
</feature>
<dbReference type="SMART" id="SM00327">
    <property type="entry name" value="VWA"/>
    <property type="match status" value="1"/>
</dbReference>
<evidence type="ECO:0000313" key="4">
    <source>
        <dbReference type="Proteomes" id="UP000070544"/>
    </source>
</evidence>
<sequence>MSNNFEVSGPPPRLGRRVAGEVSGPPPRFGSSFADDEVSGPPPSFGQRIAGEVSGPPPRLGRMFAGEVSAPPPRFVAARDSVTGSGICWSTGGALSADEIHKLAYTYASGPIAPLKSDIAADGTEKTETGGLTVGPPGSALKDGRCALSRIKAAKDLPPAACDVEICIDVSSSMMNSIDKLKNALVQLAGDAKSEGDRIALVTFHTRSTQILGLRWGGPQNKQVFNSDQICANGGTFRVADGGVARAIYILDSRAFSASRPARIIVMSDGKDNGGLDRQVYANLAATAASCGYVISTFGLGSQGDAPLLAPLAEHTGGAYTYISTLSELNFAEVDFKYPVTWHFFGGGVGTPASPGESSIFKLPSIAPEETRALVFEVAVDKSTPHLTNLAVVKSAKYLAPGNPTPQNAGIISSAVQITTGGDGRVSNTVALARFHCKAAQAKRAYLEQRMRGAGLSETHARLVELKTDITQHVATLTDVKWQLHFEQIIQGIDQVLASPATLGREAINVMYTATSSDMSSGRPAAFRQYGGRGARYDPDVTMPVRQPDWV</sequence>
<dbReference type="PROSITE" id="PS50234">
    <property type="entry name" value="VWFA"/>
    <property type="match status" value="1"/>
</dbReference>
<dbReference type="CDD" id="cd00198">
    <property type="entry name" value="vWFA"/>
    <property type="match status" value="1"/>
</dbReference>
<dbReference type="EMBL" id="KQ965832">
    <property type="protein sequence ID" value="KXS10234.1"/>
    <property type="molecule type" value="Genomic_DNA"/>
</dbReference>